<name>A0A1A9RJJ1_EIKCO</name>
<proteinExistence type="predicted"/>
<dbReference type="EMBL" id="LXSG01000033">
    <property type="protein sequence ID" value="OAM18581.1"/>
    <property type="molecule type" value="Genomic_DNA"/>
</dbReference>
<dbReference type="AlphaFoldDB" id="A0A1A9RJJ1"/>
<organism evidence="2 3">
    <name type="scientific">Eikenella corrodens</name>
    <dbReference type="NCBI Taxonomy" id="539"/>
    <lineage>
        <taxon>Bacteria</taxon>
        <taxon>Pseudomonadati</taxon>
        <taxon>Pseudomonadota</taxon>
        <taxon>Betaproteobacteria</taxon>
        <taxon>Neisseriales</taxon>
        <taxon>Neisseriaceae</taxon>
        <taxon>Eikenella</taxon>
    </lineage>
</organism>
<evidence type="ECO:0000256" key="1">
    <source>
        <dbReference type="SAM" id="Phobius"/>
    </source>
</evidence>
<protein>
    <submittedName>
        <fullName evidence="2">Uncharacterized protein</fullName>
    </submittedName>
</protein>
<accession>A0A1A9RJJ1</accession>
<keyword evidence="1" id="KW-0472">Membrane</keyword>
<sequence length="88" mass="10119">MNRKLFTFIVMLDSLYGGILILSIIYAIFIVVGNIYLNRLGFQTLQEIVESLTTPTTYNFIFIVIPVMSLFVALIDYRVASTAWIEYL</sequence>
<keyword evidence="1" id="KW-0812">Transmembrane</keyword>
<reference evidence="3" key="1">
    <citation type="submission" date="2016-05" db="EMBL/GenBank/DDBJ databases">
        <title>Draft genome of Corynebacterium afermentans subsp. afermentans LCDC 88199T.</title>
        <authorList>
            <person name="Bernier A.-M."/>
            <person name="Bernard K."/>
        </authorList>
    </citation>
    <scope>NUCLEOTIDE SEQUENCE [LARGE SCALE GENOMIC DNA]</scope>
    <source>
        <strain evidence="3">NML04-0072</strain>
    </source>
</reference>
<dbReference type="Proteomes" id="UP000077589">
    <property type="component" value="Unassembled WGS sequence"/>
</dbReference>
<evidence type="ECO:0000313" key="3">
    <source>
        <dbReference type="Proteomes" id="UP000077589"/>
    </source>
</evidence>
<comment type="caution">
    <text evidence="2">The sequence shown here is derived from an EMBL/GenBank/DDBJ whole genome shotgun (WGS) entry which is preliminary data.</text>
</comment>
<evidence type="ECO:0000313" key="2">
    <source>
        <dbReference type="EMBL" id="OAM18581.1"/>
    </source>
</evidence>
<keyword evidence="1" id="KW-1133">Transmembrane helix</keyword>
<feature type="transmembrane region" description="Helical" evidence="1">
    <location>
        <begin position="57"/>
        <end position="75"/>
    </location>
</feature>
<gene>
    <name evidence="2" type="ORF">A7P90_06555</name>
</gene>
<feature type="transmembrane region" description="Helical" evidence="1">
    <location>
        <begin position="12"/>
        <end position="37"/>
    </location>
</feature>